<evidence type="ECO:0000313" key="1">
    <source>
        <dbReference type="EMBL" id="RKQ88209.1"/>
    </source>
</evidence>
<sequence length="379" mass="41657">MTKRDLAPPVGPQYRFPPIVESPADLVVEQILRQIAVPPDVLGEAKRRRNLVLRIAREHDAANRSYRSGSIAHGTHNSPLGDADGGVVIDRRPHEFRAYGPEAPGAGLGPEAFYRSFAAFIEPRVRAAGYPELSLDLTGNRAIKFEFNEPVEFEDDEPVDPYVDLIVALRRDQEHRGLWIPNRRRKWWDPANPERHTWLMTERDPRKLAVHRTHVVRLAKRAVKQDGARSAIGPIMCSWNLSALGLDLVDERLPLATALATFFTGAAIRIRASLTDDPAGVAGPIKLPDGITQDIAAQRLEEFAELAWSAVGSRSSAGAKAALGGLFESELDEIRLRDQRALLGHPLNQSLQQRDVAGVAAAVGAHTPLKRTASDGVSR</sequence>
<comment type="caution">
    <text evidence="1">The sequence shown here is derived from an EMBL/GenBank/DDBJ whole genome shotgun (WGS) entry which is preliminary data.</text>
</comment>
<gene>
    <name evidence="1" type="ORF">C8N24_6250</name>
</gene>
<organism evidence="1 2">
    <name type="scientific">Solirubrobacter pauli</name>
    <dbReference type="NCBI Taxonomy" id="166793"/>
    <lineage>
        <taxon>Bacteria</taxon>
        <taxon>Bacillati</taxon>
        <taxon>Actinomycetota</taxon>
        <taxon>Thermoleophilia</taxon>
        <taxon>Solirubrobacterales</taxon>
        <taxon>Solirubrobacteraceae</taxon>
        <taxon>Solirubrobacter</taxon>
    </lineage>
</organism>
<keyword evidence="2" id="KW-1185">Reference proteome</keyword>
<accession>A0A660L5P7</accession>
<reference evidence="1 2" key="1">
    <citation type="submission" date="2018-10" db="EMBL/GenBank/DDBJ databases">
        <title>Genomic Encyclopedia of Archaeal and Bacterial Type Strains, Phase II (KMG-II): from individual species to whole genera.</title>
        <authorList>
            <person name="Goeker M."/>
        </authorList>
    </citation>
    <scope>NUCLEOTIDE SEQUENCE [LARGE SCALE GENOMIC DNA]</scope>
    <source>
        <strain evidence="1 2">DSM 14954</strain>
    </source>
</reference>
<name>A0A660L5P7_9ACTN</name>
<dbReference type="Proteomes" id="UP000278962">
    <property type="component" value="Unassembled WGS sequence"/>
</dbReference>
<dbReference type="RefSeq" id="WP_121257520.1">
    <property type="nucleotide sequence ID" value="NZ_RBIL01000002.1"/>
</dbReference>
<evidence type="ECO:0008006" key="3">
    <source>
        <dbReference type="Google" id="ProtNLM"/>
    </source>
</evidence>
<evidence type="ECO:0000313" key="2">
    <source>
        <dbReference type="Proteomes" id="UP000278962"/>
    </source>
</evidence>
<protein>
    <recommendedName>
        <fullName evidence="3">Nucleotidyltransferase-like protein</fullName>
    </recommendedName>
</protein>
<proteinExistence type="predicted"/>
<dbReference type="AlphaFoldDB" id="A0A660L5P7"/>
<dbReference type="OrthoDB" id="4963209at2"/>
<dbReference type="EMBL" id="RBIL01000002">
    <property type="protein sequence ID" value="RKQ88209.1"/>
    <property type="molecule type" value="Genomic_DNA"/>
</dbReference>